<sequence length="370" mass="41695">MARDWASTLGVDADAEDVLEHFDTEWFRGRRYRHLGDARHGIERGTALVGDTVVRGYPSMPRALVLEPAVEVAFDGPVAVEEKLNGYNVRVARVDGDVLAFTRSGFVCPYTTRTVERLMDADAFFDDYPEHMLCGELVGPENPYTNHDYAEVETVCFSVFGIRHRETGAPMGVERRRDACGTYGFDSVAHFGTFAPSAAPAAARERIHDLNERGREGVVLKSTDGRRALKYTTSAIHRADLEHAFELPFEYGRDFVFTRVMREAFQAVEFEESDERVRERAQRLGEAILRPAVETIRSVEAGEPVGETHTIRGEPESIGDVLSYFRDQGLELHVERDERDDGERVVTFTKVARSTRDKTTYYLEGGTIDE</sequence>
<dbReference type="Gene3D" id="3.30.1490.70">
    <property type="match status" value="1"/>
</dbReference>
<dbReference type="PRINTS" id="PR01048">
    <property type="entry name" value="Y414FAMILY"/>
</dbReference>
<dbReference type="CDD" id="cd07894">
    <property type="entry name" value="Adenylation_RNA_ligase"/>
    <property type="match status" value="1"/>
</dbReference>
<dbReference type="Pfam" id="PF09414">
    <property type="entry name" value="RNA_ligase"/>
    <property type="match status" value="1"/>
</dbReference>
<keyword evidence="3" id="KW-0436">Ligase</keyword>
<evidence type="ECO:0000313" key="3">
    <source>
        <dbReference type="EMBL" id="MBV0903832.1"/>
    </source>
</evidence>
<dbReference type="InterPro" id="IPR041596">
    <property type="entry name" value="Lig_Pab1020_C"/>
</dbReference>
<name>A0AA41GBS5_9EURY</name>
<dbReference type="NCBIfam" id="TIGR01209">
    <property type="entry name" value="RNA ligase"/>
    <property type="match status" value="1"/>
</dbReference>
<keyword evidence="4" id="KW-1185">Reference proteome</keyword>
<dbReference type="Pfam" id="PF18330">
    <property type="entry name" value="Lig_C"/>
    <property type="match status" value="1"/>
</dbReference>
<reference evidence="3" key="1">
    <citation type="submission" date="2021-06" db="EMBL/GenBank/DDBJ databases">
        <title>New haloarchaea isolates fom saline soil.</title>
        <authorList>
            <person name="Duran-Viseras A."/>
            <person name="Sanchez-Porro C.S."/>
            <person name="Ventosa A."/>
        </authorList>
    </citation>
    <scope>NUCLEOTIDE SEQUENCE</scope>
    <source>
        <strain evidence="3">JCM 18369</strain>
    </source>
</reference>
<protein>
    <submittedName>
        <fullName evidence="3">RNA ligase</fullName>
    </submittedName>
</protein>
<dbReference type="Gene3D" id="3.30.470.30">
    <property type="entry name" value="DNA ligase/mRNA capping enzyme"/>
    <property type="match status" value="1"/>
</dbReference>
<dbReference type="Gene3D" id="3.30.70.2160">
    <property type="match status" value="1"/>
</dbReference>
<dbReference type="InterPro" id="IPR001072">
    <property type="entry name" value="RNA_ligase_Pab1020"/>
</dbReference>
<evidence type="ECO:0000313" key="4">
    <source>
        <dbReference type="Proteomes" id="UP001166304"/>
    </source>
</evidence>
<dbReference type="EMBL" id="JAHQXE010000007">
    <property type="protein sequence ID" value="MBV0903832.1"/>
    <property type="molecule type" value="Genomic_DNA"/>
</dbReference>
<gene>
    <name evidence="3" type="ORF">KTS37_18775</name>
</gene>
<evidence type="ECO:0000259" key="1">
    <source>
        <dbReference type="Pfam" id="PF09414"/>
    </source>
</evidence>
<proteinExistence type="predicted"/>
<dbReference type="InterPro" id="IPR021122">
    <property type="entry name" value="RNA_ligase_dom_REL/Rnl2"/>
</dbReference>
<dbReference type="AlphaFoldDB" id="A0AA41GBS5"/>
<dbReference type="SUPFAM" id="SSF56091">
    <property type="entry name" value="DNA ligase/mRNA capping enzyme, catalytic domain"/>
    <property type="match status" value="1"/>
</dbReference>
<feature type="domain" description="RNA ligase" evidence="1">
    <location>
        <begin position="77"/>
        <end position="232"/>
    </location>
</feature>
<organism evidence="3 4">
    <name type="scientific">Haloarcula salina</name>
    <dbReference type="NCBI Taxonomy" id="1429914"/>
    <lineage>
        <taxon>Archaea</taxon>
        <taxon>Methanobacteriati</taxon>
        <taxon>Methanobacteriota</taxon>
        <taxon>Stenosarchaea group</taxon>
        <taxon>Halobacteria</taxon>
        <taxon>Halobacteriales</taxon>
        <taxon>Haloarculaceae</taxon>
        <taxon>Haloarcula</taxon>
    </lineage>
</organism>
<dbReference type="GO" id="GO:0016874">
    <property type="term" value="F:ligase activity"/>
    <property type="evidence" value="ECO:0007669"/>
    <property type="project" value="UniProtKB-KW"/>
</dbReference>
<feature type="domain" description="RNA ligase Pab1020 C-terminal" evidence="2">
    <location>
        <begin position="243"/>
        <end position="366"/>
    </location>
</feature>
<evidence type="ECO:0000259" key="2">
    <source>
        <dbReference type="Pfam" id="PF18330"/>
    </source>
</evidence>
<accession>A0AA41GBS5</accession>
<comment type="caution">
    <text evidence="3">The sequence shown here is derived from an EMBL/GenBank/DDBJ whole genome shotgun (WGS) entry which is preliminary data.</text>
</comment>
<dbReference type="RefSeq" id="WP_162415004.1">
    <property type="nucleotide sequence ID" value="NZ_JAHQXE010000007.1"/>
</dbReference>
<dbReference type="Proteomes" id="UP001166304">
    <property type="component" value="Unassembled WGS sequence"/>
</dbReference>